<evidence type="ECO:0000313" key="2">
    <source>
        <dbReference type="EMBL" id="GBM44048.1"/>
    </source>
</evidence>
<gene>
    <name evidence="2" type="ORF">AVEN_223171_1</name>
</gene>
<dbReference type="EMBL" id="BGPR01001053">
    <property type="protein sequence ID" value="GBM44048.1"/>
    <property type="molecule type" value="Genomic_DNA"/>
</dbReference>
<accession>A0A4Y2FUI3</accession>
<evidence type="ECO:0000256" key="1">
    <source>
        <dbReference type="SAM" id="Phobius"/>
    </source>
</evidence>
<feature type="transmembrane region" description="Helical" evidence="1">
    <location>
        <begin position="101"/>
        <end position="121"/>
    </location>
</feature>
<keyword evidence="1" id="KW-0472">Membrane</keyword>
<reference evidence="2 3" key="1">
    <citation type="journal article" date="2019" name="Sci. Rep.">
        <title>Orb-weaving spider Araneus ventricosus genome elucidates the spidroin gene catalogue.</title>
        <authorList>
            <person name="Kono N."/>
            <person name="Nakamura H."/>
            <person name="Ohtoshi R."/>
            <person name="Moran D.A.P."/>
            <person name="Shinohara A."/>
            <person name="Yoshida Y."/>
            <person name="Fujiwara M."/>
            <person name="Mori M."/>
            <person name="Tomita M."/>
            <person name="Arakawa K."/>
        </authorList>
    </citation>
    <scope>NUCLEOTIDE SEQUENCE [LARGE SCALE GENOMIC DNA]</scope>
</reference>
<keyword evidence="1" id="KW-1133">Transmembrane helix</keyword>
<evidence type="ECO:0000313" key="3">
    <source>
        <dbReference type="Proteomes" id="UP000499080"/>
    </source>
</evidence>
<dbReference type="AlphaFoldDB" id="A0A4Y2FUI3"/>
<proteinExistence type="predicted"/>
<sequence>MTVAAQYSSSTEAGVLVSYHRATARPLPKEVRTITGGGTQSPTITIPTGDANPAYLSGSNSYPCTSGVPMGVLSVKARFLLKKIFIFVRVLSSEVAEEGSVYVELWFFVVVVVVVFFSRIVTSTFM</sequence>
<dbReference type="Proteomes" id="UP000499080">
    <property type="component" value="Unassembled WGS sequence"/>
</dbReference>
<organism evidence="2 3">
    <name type="scientific">Araneus ventricosus</name>
    <name type="common">Orbweaver spider</name>
    <name type="synonym">Epeira ventricosa</name>
    <dbReference type="NCBI Taxonomy" id="182803"/>
    <lineage>
        <taxon>Eukaryota</taxon>
        <taxon>Metazoa</taxon>
        <taxon>Ecdysozoa</taxon>
        <taxon>Arthropoda</taxon>
        <taxon>Chelicerata</taxon>
        <taxon>Arachnida</taxon>
        <taxon>Araneae</taxon>
        <taxon>Araneomorphae</taxon>
        <taxon>Entelegynae</taxon>
        <taxon>Araneoidea</taxon>
        <taxon>Araneidae</taxon>
        <taxon>Araneus</taxon>
    </lineage>
</organism>
<keyword evidence="3" id="KW-1185">Reference proteome</keyword>
<protein>
    <submittedName>
        <fullName evidence="2">Uncharacterized protein</fullName>
    </submittedName>
</protein>
<keyword evidence="1" id="KW-0812">Transmembrane</keyword>
<comment type="caution">
    <text evidence="2">The sequence shown here is derived from an EMBL/GenBank/DDBJ whole genome shotgun (WGS) entry which is preliminary data.</text>
</comment>
<name>A0A4Y2FUI3_ARAVE</name>